<organism evidence="3 4">
    <name type="scientific">Oxobacter pfennigii</name>
    <dbReference type="NCBI Taxonomy" id="36849"/>
    <lineage>
        <taxon>Bacteria</taxon>
        <taxon>Bacillati</taxon>
        <taxon>Bacillota</taxon>
        <taxon>Clostridia</taxon>
        <taxon>Eubacteriales</taxon>
        <taxon>Clostridiaceae</taxon>
        <taxon>Oxobacter</taxon>
    </lineage>
</organism>
<dbReference type="SFLD" id="SFLDS00029">
    <property type="entry name" value="Radical_SAM"/>
    <property type="match status" value="1"/>
</dbReference>
<dbReference type="SMART" id="SM00729">
    <property type="entry name" value="Elp3"/>
    <property type="match status" value="1"/>
</dbReference>
<dbReference type="InterPro" id="IPR007197">
    <property type="entry name" value="rSAM"/>
</dbReference>
<dbReference type="GO" id="GO:0016491">
    <property type="term" value="F:oxidoreductase activity"/>
    <property type="evidence" value="ECO:0007669"/>
    <property type="project" value="UniProtKB-KW"/>
</dbReference>
<dbReference type="PROSITE" id="PS51918">
    <property type="entry name" value="RADICAL_SAM"/>
    <property type="match status" value="1"/>
</dbReference>
<dbReference type="InterPro" id="IPR006638">
    <property type="entry name" value="Elp3/MiaA/NifB-like_rSAM"/>
</dbReference>
<dbReference type="SFLD" id="SFLDG01065">
    <property type="entry name" value="anaerobic_coproporphyrinogen-I"/>
    <property type="match status" value="1"/>
</dbReference>
<reference evidence="3 4" key="1">
    <citation type="submission" date="2015-09" db="EMBL/GenBank/DDBJ databases">
        <title>Genome sequence of Oxobacter pfennigii DSM 3222.</title>
        <authorList>
            <person name="Poehlein A."/>
            <person name="Bengelsdorf F.R."/>
            <person name="Schiel-Bengelsdorf B."/>
            <person name="Duerre P."/>
            <person name="Daniel R."/>
        </authorList>
    </citation>
    <scope>NUCLEOTIDE SEQUENCE [LARGE SCALE GENOMIC DNA]</scope>
    <source>
        <strain evidence="3 4">DSM 3222</strain>
    </source>
</reference>
<accession>A0A0P8WPE0</accession>
<evidence type="ECO:0000313" key="4">
    <source>
        <dbReference type="Proteomes" id="UP000050326"/>
    </source>
</evidence>
<comment type="caution">
    <text evidence="3">The sequence shown here is derived from an EMBL/GenBank/DDBJ whole genome shotgun (WGS) entry which is preliminary data.</text>
</comment>
<proteinExistence type="predicted"/>
<protein>
    <recommendedName>
        <fullName evidence="1">Heme chaperone HemW</fullName>
    </recommendedName>
</protein>
<dbReference type="CDD" id="cd01335">
    <property type="entry name" value="Radical_SAM"/>
    <property type="match status" value="1"/>
</dbReference>
<dbReference type="InterPro" id="IPR023404">
    <property type="entry name" value="rSAM_horseshoe"/>
</dbReference>
<evidence type="ECO:0000313" key="3">
    <source>
        <dbReference type="EMBL" id="KPU44423.1"/>
    </source>
</evidence>
<dbReference type="Proteomes" id="UP000050326">
    <property type="component" value="Unassembled WGS sequence"/>
</dbReference>
<dbReference type="InterPro" id="IPR034505">
    <property type="entry name" value="Coproporphyrinogen-III_oxidase"/>
</dbReference>
<dbReference type="GO" id="GO:0006779">
    <property type="term" value="P:porphyrin-containing compound biosynthetic process"/>
    <property type="evidence" value="ECO:0007669"/>
    <property type="project" value="TreeGrafter"/>
</dbReference>
<dbReference type="GO" id="GO:0051539">
    <property type="term" value="F:4 iron, 4 sulfur cluster binding"/>
    <property type="evidence" value="ECO:0007669"/>
    <property type="project" value="TreeGrafter"/>
</dbReference>
<keyword evidence="4" id="KW-1185">Reference proteome</keyword>
<evidence type="ECO:0000259" key="2">
    <source>
        <dbReference type="PROSITE" id="PS51918"/>
    </source>
</evidence>
<dbReference type="PANTHER" id="PTHR13932:SF5">
    <property type="entry name" value="RADICAL S-ADENOSYL METHIONINE DOMAIN-CONTAINING PROTEIN 1, MITOCHONDRIAL"/>
    <property type="match status" value="1"/>
</dbReference>
<evidence type="ECO:0000256" key="1">
    <source>
        <dbReference type="ARBA" id="ARBA00017228"/>
    </source>
</evidence>
<dbReference type="SFLD" id="SFLDG01082">
    <property type="entry name" value="B12-binding_domain_containing"/>
    <property type="match status" value="1"/>
</dbReference>
<dbReference type="GO" id="GO:0005737">
    <property type="term" value="C:cytoplasm"/>
    <property type="evidence" value="ECO:0007669"/>
    <property type="project" value="TreeGrafter"/>
</dbReference>
<dbReference type="STRING" id="36849.OXPF_20420"/>
<dbReference type="InterPro" id="IPR058240">
    <property type="entry name" value="rSAM_sf"/>
</dbReference>
<feature type="domain" description="Radical SAM core" evidence="2">
    <location>
        <begin position="48"/>
        <end position="282"/>
    </location>
</feature>
<dbReference type="EMBL" id="LKET01000031">
    <property type="protein sequence ID" value="KPU44423.1"/>
    <property type="molecule type" value="Genomic_DNA"/>
</dbReference>
<dbReference type="AlphaFoldDB" id="A0A0P8WPE0"/>
<dbReference type="SUPFAM" id="SSF102114">
    <property type="entry name" value="Radical SAM enzymes"/>
    <property type="match status" value="1"/>
</dbReference>
<dbReference type="PANTHER" id="PTHR13932">
    <property type="entry name" value="COPROPORPHYRINIGEN III OXIDASE"/>
    <property type="match status" value="1"/>
</dbReference>
<name>A0A0P8WPE0_9CLOT</name>
<sequence length="441" mass="50143">MGTMMNNIQSEVKGRYSKRLKGHHDALAPLRRLRNEKSFLKEYLLQMEPDTRPKAVYIHIPFCSKICTFCNMRRYLCAPAYDYHQLIINEIKSYGVFPYIQNSSFDAVYFGGGTPTSLETGNLRDILHAIKEYLPLKHDAEITVETSITELTEDKSDMFLKEGVNRLSIGVQTFCDRGRKLLGRRGSGEDAVSKISKLRHEGFENVSMDLIYNYPGQTEQELEKDLKHISSLDIAGLSFYSLMLREGSALGTQFSDGERDSIDSDKKEYDFFMKIYDWLTKEGFELLELTKMVRPKRDAYKYVTTRYGGGDTLALGAAAGGRLGDFIWMNPFDISEYGAAVESGRADTLQGALTVSMYNYIYRLIGKIQFGNFDVEPAGFWEQSSDIIEAFAQQLKIEGLIVPEGYSFKLTKEGIYWGNNIANELAELLVSQWLKASTREK</sequence>
<keyword evidence="3" id="KW-0560">Oxidoreductase</keyword>
<dbReference type="Pfam" id="PF04055">
    <property type="entry name" value="Radical_SAM"/>
    <property type="match status" value="1"/>
</dbReference>
<gene>
    <name evidence="3" type="primary">hemN_2</name>
    <name evidence="3" type="ORF">OXPF_20420</name>
</gene>
<dbReference type="Gene3D" id="3.80.30.20">
    <property type="entry name" value="tm_1862 like domain"/>
    <property type="match status" value="1"/>
</dbReference>